<dbReference type="Pfam" id="PF07162">
    <property type="entry name" value="B9-C2"/>
    <property type="match status" value="1"/>
</dbReference>
<evidence type="ECO:0000256" key="7">
    <source>
        <dbReference type="ARBA" id="ARBA00038411"/>
    </source>
</evidence>
<dbReference type="PANTHER" id="PTHR12968:SF2">
    <property type="entry name" value="B9 DOMAIN-CONTAINING PROTEIN 2"/>
    <property type="match status" value="1"/>
</dbReference>
<dbReference type="Ensembl" id="ENSAOWT00000002595.1">
    <property type="protein sequence ID" value="ENSAOWP00000002271.1"/>
    <property type="gene ID" value="ENSAOWG00000001629.1"/>
</dbReference>
<dbReference type="PROSITE" id="PS51381">
    <property type="entry name" value="C2_B9"/>
    <property type="match status" value="1"/>
</dbReference>
<evidence type="ECO:0000256" key="1">
    <source>
        <dbReference type="ARBA" id="ARBA00004120"/>
    </source>
</evidence>
<comment type="function">
    <text evidence="6">Component of the tectonic-like complex, a complex localized at the transition zone of primary cilia and acting as a barrier that prevents diffusion of transmembrane proteins between the cilia and plasma membranes.</text>
</comment>
<comment type="similarity">
    <text evidence="7">Belongs to the B9D family.</text>
</comment>
<sequence length="209" mass="21851">ACAGLRVGGACKRVCKRVCNGVCKHVCKHGCNRVQRGCERGVQQGGTRGAKGVCNGVCKHVCTRGCSRAQRGCTRGVQQAAKGCAKGRATGCTLRGPGACKRGAAVRAVGCTRVCRGCACPRRPAAPCCRAMAELHVIGQIVGASGFDESSLFCKWDIHAGGAWKLLAGRREGQTQVDDPQADDVAYWCHPIDVHFATKGLQGTVSPSL</sequence>
<dbReference type="GO" id="GO:0060271">
    <property type="term" value="P:cilium assembly"/>
    <property type="evidence" value="ECO:0007669"/>
    <property type="project" value="TreeGrafter"/>
</dbReference>
<reference evidence="9" key="1">
    <citation type="submission" date="2025-08" db="UniProtKB">
        <authorList>
            <consortium name="Ensembl"/>
        </authorList>
    </citation>
    <scope>IDENTIFICATION</scope>
</reference>
<evidence type="ECO:0000256" key="4">
    <source>
        <dbReference type="ARBA" id="ARBA00023212"/>
    </source>
</evidence>
<comment type="subcellular location">
    <subcellularLocation>
        <location evidence="1">Cytoplasm</location>
        <location evidence="1">Cytoskeleton</location>
        <location evidence="1">Cilium basal body</location>
    </subcellularLocation>
</comment>
<evidence type="ECO:0000256" key="2">
    <source>
        <dbReference type="ARBA" id="ARBA00022490"/>
    </source>
</evidence>
<accession>A0A8B9P6Q4</accession>
<evidence type="ECO:0000256" key="8">
    <source>
        <dbReference type="ARBA" id="ARBA00039272"/>
    </source>
</evidence>
<dbReference type="PANTHER" id="PTHR12968">
    <property type="entry name" value="B9 DOMAIN-CONTAINING"/>
    <property type="match status" value="1"/>
</dbReference>
<keyword evidence="10" id="KW-1185">Reference proteome</keyword>
<name>A0A8B9P6Q4_APTOW</name>
<protein>
    <recommendedName>
        <fullName evidence="8">B9 domain-containing protein 2</fullName>
    </recommendedName>
</protein>
<dbReference type="Proteomes" id="UP000694424">
    <property type="component" value="Unplaced"/>
</dbReference>
<dbReference type="GO" id="GO:0036038">
    <property type="term" value="C:MKS complex"/>
    <property type="evidence" value="ECO:0007669"/>
    <property type="project" value="TreeGrafter"/>
</dbReference>
<evidence type="ECO:0000313" key="9">
    <source>
        <dbReference type="Ensembl" id="ENSAOWP00000002271.1"/>
    </source>
</evidence>
<keyword evidence="3" id="KW-0970">Cilium biogenesis/degradation</keyword>
<evidence type="ECO:0000256" key="5">
    <source>
        <dbReference type="ARBA" id="ARBA00023273"/>
    </source>
</evidence>
<proteinExistence type="inferred from homology"/>
<dbReference type="AlphaFoldDB" id="A0A8B9P6Q4"/>
<evidence type="ECO:0000256" key="6">
    <source>
        <dbReference type="ARBA" id="ARBA00037672"/>
    </source>
</evidence>
<organism evidence="9 10">
    <name type="scientific">Apteryx owenii</name>
    <name type="common">Little spotted kiwi</name>
    <dbReference type="NCBI Taxonomy" id="8824"/>
    <lineage>
        <taxon>Eukaryota</taxon>
        <taxon>Metazoa</taxon>
        <taxon>Chordata</taxon>
        <taxon>Craniata</taxon>
        <taxon>Vertebrata</taxon>
        <taxon>Euteleostomi</taxon>
        <taxon>Archelosauria</taxon>
        <taxon>Archosauria</taxon>
        <taxon>Dinosauria</taxon>
        <taxon>Saurischia</taxon>
        <taxon>Theropoda</taxon>
        <taxon>Coelurosauria</taxon>
        <taxon>Aves</taxon>
        <taxon>Palaeognathae</taxon>
        <taxon>Apterygiformes</taxon>
        <taxon>Apterygidae</taxon>
        <taxon>Apteryx</taxon>
    </lineage>
</organism>
<dbReference type="InterPro" id="IPR010796">
    <property type="entry name" value="C2_B9-type_dom"/>
</dbReference>
<keyword evidence="4" id="KW-0206">Cytoskeleton</keyword>
<keyword evidence="5" id="KW-0966">Cell projection</keyword>
<reference evidence="9" key="2">
    <citation type="submission" date="2025-09" db="UniProtKB">
        <authorList>
            <consortium name="Ensembl"/>
        </authorList>
    </citation>
    <scope>IDENTIFICATION</scope>
</reference>
<keyword evidence="2" id="KW-0963">Cytoplasm</keyword>
<evidence type="ECO:0000313" key="10">
    <source>
        <dbReference type="Proteomes" id="UP000694424"/>
    </source>
</evidence>
<evidence type="ECO:0000256" key="3">
    <source>
        <dbReference type="ARBA" id="ARBA00022794"/>
    </source>
</evidence>